<keyword evidence="2" id="KW-1185">Reference proteome</keyword>
<proteinExistence type="predicted"/>
<accession>A0ABP0JMJ1</accession>
<gene>
    <name evidence="1" type="ORF">CCMP2556_LOCUS12048</name>
</gene>
<sequence length="381" mass="43260">MDEFWLPLRAFDYSANGKNGFLPSNQQINVHMPEFLAFGYKSAIGNIECKFPLRDGTRLVQNFSVGVTDGHTKIIIMMSIVGIARELELSNAELNDPQLSMVLASFGQVRCSYEHFQNPAHFFLYSLKTGFVSSEKQGPSPIELVAELQQAVELQRRQTHSKASALRDHLGRVIAEYNKMVSVKKHRLDSPKKALAYNLMRCPSELLALLHRHYDHYKAESSGVPHEVLQSDFFVPGSCSRREAERYRGKPQFNEILTVSAETTMLYFERVVQDFSRKASREASTKAKETGQKKRQVLLMGHLDTDLATVLKSAEPFDWNRISFILEAHGKSLEEFVVQHQDSSKNALRKSLEAAFSSWMEELKADQAQFMADKVLTFAFA</sequence>
<comment type="caution">
    <text evidence="1">The sequence shown here is derived from an EMBL/GenBank/DDBJ whole genome shotgun (WGS) entry which is preliminary data.</text>
</comment>
<evidence type="ECO:0000313" key="2">
    <source>
        <dbReference type="Proteomes" id="UP001642484"/>
    </source>
</evidence>
<dbReference type="Proteomes" id="UP001642484">
    <property type="component" value="Unassembled WGS sequence"/>
</dbReference>
<dbReference type="EMBL" id="CAXAMN010005780">
    <property type="protein sequence ID" value="CAK9015309.1"/>
    <property type="molecule type" value="Genomic_DNA"/>
</dbReference>
<evidence type="ECO:0000313" key="1">
    <source>
        <dbReference type="EMBL" id="CAK9015309.1"/>
    </source>
</evidence>
<protein>
    <submittedName>
        <fullName evidence="1">Uncharacterized protein</fullName>
    </submittedName>
</protein>
<name>A0ABP0JMJ1_9DINO</name>
<reference evidence="1 2" key="1">
    <citation type="submission" date="2024-02" db="EMBL/GenBank/DDBJ databases">
        <authorList>
            <person name="Chen Y."/>
            <person name="Shah S."/>
            <person name="Dougan E. K."/>
            <person name="Thang M."/>
            <person name="Chan C."/>
        </authorList>
    </citation>
    <scope>NUCLEOTIDE SEQUENCE [LARGE SCALE GENOMIC DNA]</scope>
</reference>
<organism evidence="1 2">
    <name type="scientific">Durusdinium trenchii</name>
    <dbReference type="NCBI Taxonomy" id="1381693"/>
    <lineage>
        <taxon>Eukaryota</taxon>
        <taxon>Sar</taxon>
        <taxon>Alveolata</taxon>
        <taxon>Dinophyceae</taxon>
        <taxon>Suessiales</taxon>
        <taxon>Symbiodiniaceae</taxon>
        <taxon>Durusdinium</taxon>
    </lineage>
</organism>